<evidence type="ECO:0000256" key="1">
    <source>
        <dbReference type="PROSITE-ProRule" id="PRU00023"/>
    </source>
</evidence>
<keyword evidence="1" id="KW-0040">ANK repeat</keyword>
<protein>
    <submittedName>
        <fullName evidence="2">Uncharacterized protein</fullName>
    </submittedName>
</protein>
<dbReference type="GO" id="GO:0007140">
    <property type="term" value="P:male meiotic nuclear division"/>
    <property type="evidence" value="ECO:0007669"/>
    <property type="project" value="InterPro"/>
</dbReference>
<proteinExistence type="predicted"/>
<dbReference type="InterPro" id="IPR002110">
    <property type="entry name" value="Ankyrin_rpt"/>
</dbReference>
<dbReference type="GO" id="GO:0000776">
    <property type="term" value="C:kinetochore"/>
    <property type="evidence" value="ECO:0007669"/>
    <property type="project" value="TreeGrafter"/>
</dbReference>
<dbReference type="GO" id="GO:0008608">
    <property type="term" value="P:attachment of spindle microtubules to kinetochore"/>
    <property type="evidence" value="ECO:0007669"/>
    <property type="project" value="InterPro"/>
</dbReference>
<reference evidence="2" key="1">
    <citation type="submission" date="2025-08" db="UniProtKB">
        <authorList>
            <consortium name="Ensembl"/>
        </authorList>
    </citation>
    <scope>IDENTIFICATION</scope>
</reference>
<dbReference type="GO" id="GO:0007094">
    <property type="term" value="P:mitotic spindle assembly checkpoint signaling"/>
    <property type="evidence" value="ECO:0007669"/>
    <property type="project" value="InterPro"/>
</dbReference>
<dbReference type="PANTHER" id="PTHR23060:SF2">
    <property type="entry name" value="RHO GTPASE ACTIVATING PROTEIN 33, OPPOSITE STRAND"/>
    <property type="match status" value="1"/>
</dbReference>
<evidence type="ECO:0000313" key="3">
    <source>
        <dbReference type="Proteomes" id="UP000694393"/>
    </source>
</evidence>
<dbReference type="GO" id="GO:0043063">
    <property type="term" value="P:intercellular bridge organization"/>
    <property type="evidence" value="ECO:0007669"/>
    <property type="project" value="InterPro"/>
</dbReference>
<feature type="repeat" description="ANK" evidence="1">
    <location>
        <begin position="42"/>
        <end position="74"/>
    </location>
</feature>
<dbReference type="GO" id="GO:0045171">
    <property type="term" value="C:intercellular bridge"/>
    <property type="evidence" value="ECO:0007669"/>
    <property type="project" value="TreeGrafter"/>
</dbReference>
<name>A0A8C8S8M4_9SAUR</name>
<sequence>MWTARTQLDRQASSLPPCWGTLHLPDSSSGSEQIPTSHRCYDGSTPVHAAAFSCQWPLLARVLEAGGDLRLHDEQGRTPQGWAEQAGSDQNAEVLAFIQQCRARMLGLTLHGEQGAMQTLYGRMGGSPHSLRSSLSSLTSLLSGVVDMVGGWGRNGACVFWSPWGTVPSNHPCAPPQLCSSGCLHPSFATITPIADPDELLRAQDELDHSYENGPYTLMSNWLWKGQLVTVRALKPNCPGRRPHGTMDLLVAEQQHCR</sequence>
<dbReference type="AlphaFoldDB" id="A0A8C8S8M4"/>
<keyword evidence="3" id="KW-1185">Reference proteome</keyword>
<dbReference type="SUPFAM" id="SSF48403">
    <property type="entry name" value="Ankyrin repeat"/>
    <property type="match status" value="1"/>
</dbReference>
<dbReference type="InterPro" id="IPR039339">
    <property type="entry name" value="Tex14"/>
</dbReference>
<dbReference type="PANTHER" id="PTHR23060">
    <property type="entry name" value="TESTIS EXPRESSED GENE 14"/>
    <property type="match status" value="1"/>
</dbReference>
<evidence type="ECO:0000313" key="2">
    <source>
        <dbReference type="Ensembl" id="ENSPCEP00000016926.1"/>
    </source>
</evidence>
<dbReference type="Proteomes" id="UP000694393">
    <property type="component" value="Unplaced"/>
</dbReference>
<dbReference type="Ensembl" id="ENSPCET00000017524.1">
    <property type="protein sequence ID" value="ENSPCEP00000016926.1"/>
    <property type="gene ID" value="ENSPCEG00000013312.1"/>
</dbReference>
<dbReference type="PROSITE" id="PS50088">
    <property type="entry name" value="ANK_REPEAT"/>
    <property type="match status" value="1"/>
</dbReference>
<reference evidence="2" key="2">
    <citation type="submission" date="2025-09" db="UniProtKB">
        <authorList>
            <consortium name="Ensembl"/>
        </authorList>
    </citation>
    <scope>IDENTIFICATION</scope>
</reference>
<dbReference type="GO" id="GO:0030496">
    <property type="term" value="C:midbody"/>
    <property type="evidence" value="ECO:0007669"/>
    <property type="project" value="TreeGrafter"/>
</dbReference>
<dbReference type="GO" id="GO:0051306">
    <property type="term" value="P:mitotic sister chromatid separation"/>
    <property type="evidence" value="ECO:0007669"/>
    <property type="project" value="InterPro"/>
</dbReference>
<dbReference type="InterPro" id="IPR036770">
    <property type="entry name" value="Ankyrin_rpt-contain_sf"/>
</dbReference>
<dbReference type="Gene3D" id="1.25.40.20">
    <property type="entry name" value="Ankyrin repeat-containing domain"/>
    <property type="match status" value="1"/>
</dbReference>
<organism evidence="2 3">
    <name type="scientific">Pelusios castaneus</name>
    <name type="common">West African mud turtle</name>
    <dbReference type="NCBI Taxonomy" id="367368"/>
    <lineage>
        <taxon>Eukaryota</taxon>
        <taxon>Metazoa</taxon>
        <taxon>Chordata</taxon>
        <taxon>Craniata</taxon>
        <taxon>Vertebrata</taxon>
        <taxon>Euteleostomi</taxon>
        <taxon>Archelosauria</taxon>
        <taxon>Testudinata</taxon>
        <taxon>Testudines</taxon>
        <taxon>Pleurodira</taxon>
        <taxon>Pelomedusidae</taxon>
        <taxon>Pelusios</taxon>
    </lineage>
</organism>
<accession>A0A8C8S8M4</accession>